<gene>
    <name evidence="1" type="ORF">BDM02DRAFT_3079967</name>
</gene>
<name>A0ACB6ZIN7_THEGA</name>
<proteinExistence type="predicted"/>
<keyword evidence="2" id="KW-1185">Reference proteome</keyword>
<evidence type="ECO:0000313" key="2">
    <source>
        <dbReference type="Proteomes" id="UP000886501"/>
    </source>
</evidence>
<dbReference type="EMBL" id="MU117997">
    <property type="protein sequence ID" value="KAF9649452.1"/>
    <property type="molecule type" value="Genomic_DNA"/>
</dbReference>
<dbReference type="Proteomes" id="UP000886501">
    <property type="component" value="Unassembled WGS sequence"/>
</dbReference>
<reference evidence="1" key="2">
    <citation type="journal article" date="2020" name="Nat. Commun.">
        <title>Large-scale genome sequencing of mycorrhizal fungi provides insights into the early evolution of symbiotic traits.</title>
        <authorList>
            <person name="Miyauchi S."/>
            <person name="Kiss E."/>
            <person name="Kuo A."/>
            <person name="Drula E."/>
            <person name="Kohler A."/>
            <person name="Sanchez-Garcia M."/>
            <person name="Morin E."/>
            <person name="Andreopoulos B."/>
            <person name="Barry K.W."/>
            <person name="Bonito G."/>
            <person name="Buee M."/>
            <person name="Carver A."/>
            <person name="Chen C."/>
            <person name="Cichocki N."/>
            <person name="Clum A."/>
            <person name="Culley D."/>
            <person name="Crous P.W."/>
            <person name="Fauchery L."/>
            <person name="Girlanda M."/>
            <person name="Hayes R.D."/>
            <person name="Keri Z."/>
            <person name="LaButti K."/>
            <person name="Lipzen A."/>
            <person name="Lombard V."/>
            <person name="Magnuson J."/>
            <person name="Maillard F."/>
            <person name="Murat C."/>
            <person name="Nolan M."/>
            <person name="Ohm R.A."/>
            <person name="Pangilinan J."/>
            <person name="Pereira M.F."/>
            <person name="Perotto S."/>
            <person name="Peter M."/>
            <person name="Pfister S."/>
            <person name="Riley R."/>
            <person name="Sitrit Y."/>
            <person name="Stielow J.B."/>
            <person name="Szollosi G."/>
            <person name="Zifcakova L."/>
            <person name="Stursova M."/>
            <person name="Spatafora J.W."/>
            <person name="Tedersoo L."/>
            <person name="Vaario L.M."/>
            <person name="Yamada A."/>
            <person name="Yan M."/>
            <person name="Wang P."/>
            <person name="Xu J."/>
            <person name="Bruns T."/>
            <person name="Baldrian P."/>
            <person name="Vilgalys R."/>
            <person name="Dunand C."/>
            <person name="Henrissat B."/>
            <person name="Grigoriev I.V."/>
            <person name="Hibbett D."/>
            <person name="Nagy L.G."/>
            <person name="Martin F.M."/>
        </authorList>
    </citation>
    <scope>NUCLEOTIDE SEQUENCE</scope>
    <source>
        <strain evidence="1">P2</strain>
    </source>
</reference>
<sequence>MSGLKNSPFGKRLRAAQQDIEDADGHRRNRPKIHAIFGVSNASTPSLDSTLSTTSETTPESPRPRRNSMRERDKEYGDRFVPNRDSG</sequence>
<evidence type="ECO:0000313" key="1">
    <source>
        <dbReference type="EMBL" id="KAF9649452.1"/>
    </source>
</evidence>
<reference evidence="1" key="1">
    <citation type="submission" date="2019-10" db="EMBL/GenBank/DDBJ databases">
        <authorList>
            <consortium name="DOE Joint Genome Institute"/>
            <person name="Kuo A."/>
            <person name="Miyauchi S."/>
            <person name="Kiss E."/>
            <person name="Drula E."/>
            <person name="Kohler A."/>
            <person name="Sanchez-Garcia M."/>
            <person name="Andreopoulos B."/>
            <person name="Barry K.W."/>
            <person name="Bonito G."/>
            <person name="Buee M."/>
            <person name="Carver A."/>
            <person name="Chen C."/>
            <person name="Cichocki N."/>
            <person name="Clum A."/>
            <person name="Culley D."/>
            <person name="Crous P.W."/>
            <person name="Fauchery L."/>
            <person name="Girlanda M."/>
            <person name="Hayes R."/>
            <person name="Keri Z."/>
            <person name="Labutti K."/>
            <person name="Lipzen A."/>
            <person name="Lombard V."/>
            <person name="Magnuson J."/>
            <person name="Maillard F."/>
            <person name="Morin E."/>
            <person name="Murat C."/>
            <person name="Nolan M."/>
            <person name="Ohm R."/>
            <person name="Pangilinan J."/>
            <person name="Pereira M."/>
            <person name="Perotto S."/>
            <person name="Peter M."/>
            <person name="Riley R."/>
            <person name="Sitrit Y."/>
            <person name="Stielow B."/>
            <person name="Szollosi G."/>
            <person name="Zifcakova L."/>
            <person name="Stursova M."/>
            <person name="Spatafora J.W."/>
            <person name="Tedersoo L."/>
            <person name="Vaario L.-M."/>
            <person name="Yamada A."/>
            <person name="Yan M."/>
            <person name="Wang P."/>
            <person name="Xu J."/>
            <person name="Bruns T."/>
            <person name="Baldrian P."/>
            <person name="Vilgalys R."/>
            <person name="Henrissat B."/>
            <person name="Grigoriev I.V."/>
            <person name="Hibbett D."/>
            <person name="Nagy L.G."/>
            <person name="Martin F.M."/>
        </authorList>
    </citation>
    <scope>NUCLEOTIDE SEQUENCE</scope>
    <source>
        <strain evidence="1">P2</strain>
    </source>
</reference>
<feature type="non-terminal residue" evidence="1">
    <location>
        <position position="87"/>
    </location>
</feature>
<accession>A0ACB6ZIN7</accession>
<comment type="caution">
    <text evidence="1">The sequence shown here is derived from an EMBL/GenBank/DDBJ whole genome shotgun (WGS) entry which is preliminary data.</text>
</comment>
<organism evidence="1 2">
    <name type="scientific">Thelephora ganbajun</name>
    <name type="common">Ganba fungus</name>
    <dbReference type="NCBI Taxonomy" id="370292"/>
    <lineage>
        <taxon>Eukaryota</taxon>
        <taxon>Fungi</taxon>
        <taxon>Dikarya</taxon>
        <taxon>Basidiomycota</taxon>
        <taxon>Agaricomycotina</taxon>
        <taxon>Agaricomycetes</taxon>
        <taxon>Thelephorales</taxon>
        <taxon>Thelephoraceae</taxon>
        <taxon>Thelephora</taxon>
    </lineage>
</organism>
<protein>
    <submittedName>
        <fullName evidence="1">Uncharacterized protein</fullName>
    </submittedName>
</protein>